<comment type="similarity">
    <text evidence="1">Belongs to the DnaX/STICHEL family.</text>
</comment>
<keyword evidence="6" id="KW-0479">Metal-binding</keyword>
<evidence type="ECO:0000256" key="4">
    <source>
        <dbReference type="ARBA" id="ARBA00022695"/>
    </source>
</evidence>
<dbReference type="SUPFAM" id="SSF52540">
    <property type="entry name" value="P-loop containing nucleoside triphosphate hydrolases"/>
    <property type="match status" value="1"/>
</dbReference>
<keyword evidence="7" id="KW-0547">Nucleotide-binding</keyword>
<dbReference type="Gene3D" id="1.20.272.10">
    <property type="match status" value="1"/>
</dbReference>
<dbReference type="Pfam" id="PF22608">
    <property type="entry name" value="DNAX_ATPase_lid"/>
    <property type="match status" value="1"/>
</dbReference>
<evidence type="ECO:0000256" key="12">
    <source>
        <dbReference type="SAM" id="MobiDB-lite"/>
    </source>
</evidence>
<feature type="region of interest" description="Disordered" evidence="12">
    <location>
        <begin position="392"/>
        <end position="411"/>
    </location>
</feature>
<dbReference type="Gene3D" id="1.10.8.60">
    <property type="match status" value="1"/>
</dbReference>
<reference evidence="14 15" key="1">
    <citation type="submission" date="2019-08" db="EMBL/GenBank/DDBJ databases">
        <title>In-depth cultivation of the pig gut microbiome towards novel bacterial diversity and tailored functional studies.</title>
        <authorList>
            <person name="Wylensek D."/>
            <person name="Hitch T.C.A."/>
            <person name="Clavel T."/>
        </authorList>
    </citation>
    <scope>NUCLEOTIDE SEQUENCE [LARGE SCALE GENOMIC DNA]</scope>
    <source>
        <strain evidence="14 15">Oil+RF-744-GAM-WT-6</strain>
    </source>
</reference>
<dbReference type="EC" id="2.7.7.7" evidence="2"/>
<accession>A0A7X2TG06</accession>
<dbReference type="InterPro" id="IPR045085">
    <property type="entry name" value="HLD_clamp_pol_III_gamma_tau"/>
</dbReference>
<keyword evidence="9" id="KW-0067">ATP-binding</keyword>
<dbReference type="GO" id="GO:0006261">
    <property type="term" value="P:DNA-templated DNA replication"/>
    <property type="evidence" value="ECO:0007669"/>
    <property type="project" value="TreeGrafter"/>
</dbReference>
<comment type="catalytic activity">
    <reaction evidence="11">
        <text>DNA(n) + a 2'-deoxyribonucleoside 5'-triphosphate = DNA(n+1) + diphosphate</text>
        <dbReference type="Rhea" id="RHEA:22508"/>
        <dbReference type="Rhea" id="RHEA-COMP:17339"/>
        <dbReference type="Rhea" id="RHEA-COMP:17340"/>
        <dbReference type="ChEBI" id="CHEBI:33019"/>
        <dbReference type="ChEBI" id="CHEBI:61560"/>
        <dbReference type="ChEBI" id="CHEBI:173112"/>
        <dbReference type="EC" id="2.7.7.7"/>
    </reaction>
</comment>
<dbReference type="InterPro" id="IPR008921">
    <property type="entry name" value="DNA_pol3_clamp-load_cplx_C"/>
</dbReference>
<dbReference type="Pfam" id="PF13177">
    <property type="entry name" value="DNA_pol3_delta2"/>
    <property type="match status" value="1"/>
</dbReference>
<dbReference type="GO" id="GO:0003887">
    <property type="term" value="F:DNA-directed DNA polymerase activity"/>
    <property type="evidence" value="ECO:0007669"/>
    <property type="project" value="UniProtKB-KW"/>
</dbReference>
<dbReference type="InterPro" id="IPR003593">
    <property type="entry name" value="AAA+_ATPase"/>
</dbReference>
<protein>
    <recommendedName>
        <fullName evidence="2">DNA-directed DNA polymerase</fullName>
        <ecNumber evidence="2">2.7.7.7</ecNumber>
    </recommendedName>
</protein>
<evidence type="ECO:0000259" key="13">
    <source>
        <dbReference type="SMART" id="SM00382"/>
    </source>
</evidence>
<dbReference type="CDD" id="cd00009">
    <property type="entry name" value="AAA"/>
    <property type="match status" value="1"/>
</dbReference>
<dbReference type="SMART" id="SM00382">
    <property type="entry name" value="AAA"/>
    <property type="match status" value="1"/>
</dbReference>
<evidence type="ECO:0000313" key="14">
    <source>
        <dbReference type="EMBL" id="MSS58670.1"/>
    </source>
</evidence>
<dbReference type="InterPro" id="IPR012763">
    <property type="entry name" value="DNA_pol_III_sug/sutau_N"/>
</dbReference>
<evidence type="ECO:0000256" key="1">
    <source>
        <dbReference type="ARBA" id="ARBA00006360"/>
    </source>
</evidence>
<dbReference type="Gene3D" id="3.40.50.300">
    <property type="entry name" value="P-loop containing nucleotide triphosphate hydrolases"/>
    <property type="match status" value="1"/>
</dbReference>
<evidence type="ECO:0000313" key="15">
    <source>
        <dbReference type="Proteomes" id="UP000461880"/>
    </source>
</evidence>
<dbReference type="EMBL" id="VUMN01000014">
    <property type="protein sequence ID" value="MSS58670.1"/>
    <property type="molecule type" value="Genomic_DNA"/>
</dbReference>
<dbReference type="InterPro" id="IPR022754">
    <property type="entry name" value="DNA_pol_III_gamma-3"/>
</dbReference>
<dbReference type="Proteomes" id="UP000461880">
    <property type="component" value="Unassembled WGS sequence"/>
</dbReference>
<keyword evidence="10" id="KW-0239">DNA-directed DNA polymerase</keyword>
<dbReference type="GO" id="GO:0005524">
    <property type="term" value="F:ATP binding"/>
    <property type="evidence" value="ECO:0007669"/>
    <property type="project" value="UniProtKB-KW"/>
</dbReference>
<dbReference type="NCBIfam" id="TIGR02397">
    <property type="entry name" value="dnaX_nterm"/>
    <property type="match status" value="1"/>
</dbReference>
<evidence type="ECO:0000256" key="5">
    <source>
        <dbReference type="ARBA" id="ARBA00022705"/>
    </source>
</evidence>
<dbReference type="SUPFAM" id="SSF48019">
    <property type="entry name" value="post-AAA+ oligomerization domain-like"/>
    <property type="match status" value="1"/>
</dbReference>
<evidence type="ECO:0000256" key="8">
    <source>
        <dbReference type="ARBA" id="ARBA00022833"/>
    </source>
</evidence>
<keyword evidence="4 14" id="KW-0548">Nucleotidyltransferase</keyword>
<keyword evidence="15" id="KW-1185">Reference proteome</keyword>
<feature type="compositionally biased region" description="Basic and acidic residues" evidence="12">
    <location>
        <begin position="366"/>
        <end position="382"/>
    </location>
</feature>
<proteinExistence type="inferred from homology"/>
<gene>
    <name evidence="14" type="primary">dnaX</name>
    <name evidence="14" type="ORF">FYJ51_07095</name>
</gene>
<keyword evidence="5" id="KW-0235">DNA replication</keyword>
<dbReference type="GO" id="GO:0003677">
    <property type="term" value="F:DNA binding"/>
    <property type="evidence" value="ECO:0007669"/>
    <property type="project" value="InterPro"/>
</dbReference>
<feature type="region of interest" description="Disordered" evidence="12">
    <location>
        <begin position="366"/>
        <end position="385"/>
    </location>
</feature>
<dbReference type="Pfam" id="PF12169">
    <property type="entry name" value="DNA_pol3_gamma3"/>
    <property type="match status" value="1"/>
</dbReference>
<dbReference type="RefSeq" id="WP_154504518.1">
    <property type="nucleotide sequence ID" value="NZ_VUMN01000014.1"/>
</dbReference>
<organism evidence="14 15">
    <name type="scientific">Stecheria intestinalis</name>
    <dbReference type="NCBI Taxonomy" id="2606630"/>
    <lineage>
        <taxon>Bacteria</taxon>
        <taxon>Bacillati</taxon>
        <taxon>Bacillota</taxon>
        <taxon>Erysipelotrichia</taxon>
        <taxon>Erysipelotrichales</taxon>
        <taxon>Erysipelotrichaceae</taxon>
        <taxon>Stecheria</taxon>
    </lineage>
</organism>
<dbReference type="PANTHER" id="PTHR11669:SF0">
    <property type="entry name" value="PROTEIN STICHEL-LIKE 2"/>
    <property type="match status" value="1"/>
</dbReference>
<evidence type="ECO:0000256" key="6">
    <source>
        <dbReference type="ARBA" id="ARBA00022723"/>
    </source>
</evidence>
<keyword evidence="3 14" id="KW-0808">Transferase</keyword>
<dbReference type="CDD" id="cd18137">
    <property type="entry name" value="HLD_clamp_pol_III_gamma_tau"/>
    <property type="match status" value="1"/>
</dbReference>
<dbReference type="AlphaFoldDB" id="A0A7X2TG06"/>
<dbReference type="InterPro" id="IPR001270">
    <property type="entry name" value="ClpA/B"/>
</dbReference>
<dbReference type="GO" id="GO:0009360">
    <property type="term" value="C:DNA polymerase III complex"/>
    <property type="evidence" value="ECO:0007669"/>
    <property type="project" value="InterPro"/>
</dbReference>
<evidence type="ECO:0000256" key="9">
    <source>
        <dbReference type="ARBA" id="ARBA00022840"/>
    </source>
</evidence>
<evidence type="ECO:0000256" key="11">
    <source>
        <dbReference type="ARBA" id="ARBA00049244"/>
    </source>
</evidence>
<dbReference type="PANTHER" id="PTHR11669">
    <property type="entry name" value="REPLICATION FACTOR C / DNA POLYMERASE III GAMMA-TAU SUBUNIT"/>
    <property type="match status" value="1"/>
</dbReference>
<dbReference type="NCBIfam" id="NF004046">
    <property type="entry name" value="PRK05563.1"/>
    <property type="match status" value="1"/>
</dbReference>
<sequence>MSRLALYQKYRSQTFDEVVGQEYVVRSIKNALKENKVGHAYLFCGPRGTGKTTMARLLARAVNCENPAEAPCGHCANCRAAIEGTHPDIIEINAANETHVEDIRDLIERSRLAPMMGKHKVYIIDEVHQLSTSAASALLKTLEEPPEHVIFILATTDPQKLINTIISRCQRFDFSKVDTTLIKDHLLLIASKENFHLDQNAAEKIAELSDGGMRDALSILEQAASYSADNITEESIDEIYGLASAEEKIGLLDDIFAKNLAGVLDRITNSEQHGIDLKRLTADLISALKDGVIWNYTSDASLLHVLTEQQACHVSEGHSSRELLDMIRTLMDAQNQYRNAQSTAQVFEIACMELITPSEAVIRTSEPAEEKPYVPEKKKEPEPVSFHASMKTEPADTIPSITPAEEKPEPVLKTDSGKKIELLDLDHLTAFLVSCTKADKKADDEILKKLTGGIQMNRYIGVLRQCDLGASGADRILFICRTQAVVNQISEADFNRGFYEYLKSNGIDKMPFAASADLYAEVRSHYASLMKGKALPEAMVVHRYEEPEKKVEKELTPEEKTLKLFGAENVEIIEGDK</sequence>
<evidence type="ECO:0000256" key="2">
    <source>
        <dbReference type="ARBA" id="ARBA00012417"/>
    </source>
</evidence>
<evidence type="ECO:0000256" key="3">
    <source>
        <dbReference type="ARBA" id="ARBA00022679"/>
    </source>
</evidence>
<evidence type="ECO:0000256" key="10">
    <source>
        <dbReference type="ARBA" id="ARBA00022932"/>
    </source>
</evidence>
<comment type="caution">
    <text evidence="14">The sequence shown here is derived from an EMBL/GenBank/DDBJ whole genome shotgun (WGS) entry which is preliminary data.</text>
</comment>
<dbReference type="InterPro" id="IPR050238">
    <property type="entry name" value="DNA_Rep/Repair_Clamp_Loader"/>
</dbReference>
<name>A0A7X2TG06_9FIRM</name>
<dbReference type="PRINTS" id="PR00300">
    <property type="entry name" value="CLPPROTEASEA"/>
</dbReference>
<dbReference type="InterPro" id="IPR027417">
    <property type="entry name" value="P-loop_NTPase"/>
</dbReference>
<dbReference type="FunFam" id="3.40.50.300:FF:000014">
    <property type="entry name" value="DNA polymerase III subunit gamma/tau"/>
    <property type="match status" value="1"/>
</dbReference>
<feature type="domain" description="AAA+ ATPase" evidence="13">
    <location>
        <begin position="37"/>
        <end position="178"/>
    </location>
</feature>
<evidence type="ECO:0000256" key="7">
    <source>
        <dbReference type="ARBA" id="ARBA00022741"/>
    </source>
</evidence>
<keyword evidence="8" id="KW-0862">Zinc</keyword>
<dbReference type="GO" id="GO:0046872">
    <property type="term" value="F:metal ion binding"/>
    <property type="evidence" value="ECO:0007669"/>
    <property type="project" value="UniProtKB-KW"/>
</dbReference>